<dbReference type="RefSeq" id="YP_001956860.1">
    <property type="nucleotide sequence ID" value="NC_010821.1"/>
</dbReference>
<dbReference type="Proteomes" id="UP000002421">
    <property type="component" value="Segment"/>
</dbReference>
<dbReference type="KEGG" id="vg:6372344"/>
<feature type="region of interest" description="Disordered" evidence="1">
    <location>
        <begin position="1"/>
        <end position="39"/>
    </location>
</feature>
<name>B3FIZ9_BP201</name>
<dbReference type="OrthoDB" id="9132at10239"/>
<protein>
    <submittedName>
        <fullName evidence="2">Uncharacterized protein</fullName>
    </submittedName>
</protein>
<feature type="compositionally biased region" description="Basic and acidic residues" evidence="1">
    <location>
        <begin position="1"/>
        <end position="10"/>
    </location>
</feature>
<sequence length="527" mass="59483">MHDEFDKEDNYTNEFQEASVASETGITGEAGPTGEIFDLPPSLEIPEKPLFKPEQPAVNFSQERRACGTPIKDTRPIMSIIQESYRNVNKVLERNSMLLDAMHSGNLVTNEHDDIWLANLFAGMNHLSLDETPLGATERPESHWRDGISIPGHQQLVRPGRPQQVYDKSKKNSKESALAFLSWKAGLGGNYEAFLPHSGIWVRLRRPSLGEVVAMQTELQTLRVKLGNDTKGLAFSHASFRMLDAVTDLALNCIVASNRHYTTPSDLEHEMSIFDESLLHHALAAVMYPDGFNYSVPCIADPDKCNGVTEFKMNMSNVVFFDDAVFTKEQRRHIAKQFAPASDDDFKAYREAFTIGNPKINWMGEVGIKIAPPSIAKRRISAKLWYDTLIEMSKGAFNESPEGGQRYEYIRRLQHATKATQYSHWVEAIYLKDENTSNLEDQFFTDDQEIIMDFISSTISEHEYFERFVDGVNAYSNETIIGLCALPSHNCPECKSPQGLTYNERLPHLVPLDMLATFFTLAGQRVA</sequence>
<organism evidence="2 3">
    <name type="scientific">Pseudomonas phage 201phi2-1</name>
    <name type="common">Pseudomonas chlororaphis phage 201phi2-1</name>
    <dbReference type="NCBI Taxonomy" id="198110"/>
    <lineage>
        <taxon>Viruses</taxon>
        <taxon>Duplodnaviria</taxon>
        <taxon>Heunggongvirae</taxon>
        <taxon>Uroviricota</taxon>
        <taxon>Caudoviricetes</taxon>
        <taxon>Chimalliviridae</taxon>
        <taxon>Serwervirus</taxon>
        <taxon>Serwervirus 201phi21</taxon>
    </lineage>
</organism>
<dbReference type="EMBL" id="EU197055">
    <property type="protein sequence ID" value="ABY62967.1"/>
    <property type="molecule type" value="Genomic_DNA"/>
</dbReference>
<keyword evidence="3" id="KW-1185">Reference proteome</keyword>
<evidence type="ECO:0000313" key="2">
    <source>
        <dbReference type="EMBL" id="ABY62967.1"/>
    </source>
</evidence>
<evidence type="ECO:0000313" key="3">
    <source>
        <dbReference type="Proteomes" id="UP000002421"/>
    </source>
</evidence>
<feature type="compositionally biased region" description="Polar residues" evidence="1">
    <location>
        <begin position="12"/>
        <end position="25"/>
    </location>
</feature>
<evidence type="ECO:0000256" key="1">
    <source>
        <dbReference type="SAM" id="MobiDB-lite"/>
    </source>
</evidence>
<organismHost>
    <name type="scientific">Pseudomonas chlororaphis</name>
    <dbReference type="NCBI Taxonomy" id="587753"/>
</organismHost>
<gene>
    <name evidence="2" type="ORF">201phi2-1p136</name>
</gene>
<reference evidence="2 3" key="1">
    <citation type="journal article" date="2008" name="Virology">
        <title>Characterization of Pseudomonas chlororaphis myovirus 201varphi2-1 via genomic sequencing, mass spectrometry, and electron microscopy.</title>
        <authorList>
            <person name="Thomas J.A."/>
            <person name="Rolando M.R."/>
            <person name="Carroll C.A."/>
            <person name="Shen P.S."/>
            <person name="Belnap D.M."/>
            <person name="Weintraub S.T."/>
            <person name="Serwer P."/>
            <person name="Hardies S.C."/>
        </authorList>
    </citation>
    <scope>NUCLEOTIDE SEQUENCE</scope>
</reference>
<accession>B3FIZ9</accession>
<proteinExistence type="predicted"/>